<accession>A0A9P5N3L2</accession>
<dbReference type="InterPro" id="IPR008928">
    <property type="entry name" value="6-hairpin_glycosidase_sf"/>
</dbReference>
<proteinExistence type="predicted"/>
<keyword evidence="1" id="KW-0378">Hydrolase</keyword>
<dbReference type="PANTHER" id="PTHR41814">
    <property type="entry name" value="EXPRESSED PROTEIN"/>
    <property type="match status" value="1"/>
</dbReference>
<feature type="chain" id="PRO_5040370721" evidence="2">
    <location>
        <begin position="20"/>
        <end position="382"/>
    </location>
</feature>
<dbReference type="Gene3D" id="1.50.10.10">
    <property type="match status" value="1"/>
</dbReference>
<name>A0A9P5N3L2_9AGAM</name>
<dbReference type="Proteomes" id="UP000759537">
    <property type="component" value="Unassembled WGS sequence"/>
</dbReference>
<evidence type="ECO:0000313" key="3">
    <source>
        <dbReference type="EMBL" id="KAF8485284.1"/>
    </source>
</evidence>
<dbReference type="PANTHER" id="PTHR41814:SF1">
    <property type="entry name" value="CELLULASE"/>
    <property type="match status" value="1"/>
</dbReference>
<dbReference type="Pfam" id="PF07470">
    <property type="entry name" value="Glyco_hydro_88"/>
    <property type="match status" value="1"/>
</dbReference>
<keyword evidence="3" id="KW-0326">Glycosidase</keyword>
<evidence type="ECO:0000256" key="2">
    <source>
        <dbReference type="SAM" id="SignalP"/>
    </source>
</evidence>
<keyword evidence="4" id="KW-1185">Reference proteome</keyword>
<dbReference type="InterPro" id="IPR010905">
    <property type="entry name" value="Glyco_hydro_88"/>
</dbReference>
<dbReference type="OrthoDB" id="4138492at2759"/>
<reference evidence="3" key="1">
    <citation type="submission" date="2019-10" db="EMBL/GenBank/DDBJ databases">
        <authorList>
            <consortium name="DOE Joint Genome Institute"/>
            <person name="Kuo A."/>
            <person name="Miyauchi S."/>
            <person name="Kiss E."/>
            <person name="Drula E."/>
            <person name="Kohler A."/>
            <person name="Sanchez-Garcia M."/>
            <person name="Andreopoulos B."/>
            <person name="Barry K.W."/>
            <person name="Bonito G."/>
            <person name="Buee M."/>
            <person name="Carver A."/>
            <person name="Chen C."/>
            <person name="Cichocki N."/>
            <person name="Clum A."/>
            <person name="Culley D."/>
            <person name="Crous P.W."/>
            <person name="Fauchery L."/>
            <person name="Girlanda M."/>
            <person name="Hayes R."/>
            <person name="Keri Z."/>
            <person name="LaButti K."/>
            <person name="Lipzen A."/>
            <person name="Lombard V."/>
            <person name="Magnuson J."/>
            <person name="Maillard F."/>
            <person name="Morin E."/>
            <person name="Murat C."/>
            <person name="Nolan M."/>
            <person name="Ohm R."/>
            <person name="Pangilinan J."/>
            <person name="Pereira M."/>
            <person name="Perotto S."/>
            <person name="Peter M."/>
            <person name="Riley R."/>
            <person name="Sitrit Y."/>
            <person name="Stielow B."/>
            <person name="Szollosi G."/>
            <person name="Zifcakova L."/>
            <person name="Stursova M."/>
            <person name="Spatafora J.W."/>
            <person name="Tedersoo L."/>
            <person name="Vaario L.-M."/>
            <person name="Yamada A."/>
            <person name="Yan M."/>
            <person name="Wang P."/>
            <person name="Xu J."/>
            <person name="Bruns T."/>
            <person name="Baldrian P."/>
            <person name="Vilgalys R."/>
            <person name="Henrissat B."/>
            <person name="Grigoriev I.V."/>
            <person name="Hibbett D."/>
            <person name="Nagy L.G."/>
            <person name="Martin F.M."/>
        </authorList>
    </citation>
    <scope>NUCLEOTIDE SEQUENCE</scope>
    <source>
        <strain evidence="3">Prilba</strain>
    </source>
</reference>
<comment type="caution">
    <text evidence="3">The sequence shown here is derived from an EMBL/GenBank/DDBJ whole genome shotgun (WGS) entry which is preliminary data.</text>
</comment>
<organism evidence="3 4">
    <name type="scientific">Russula ochroleuca</name>
    <dbReference type="NCBI Taxonomy" id="152965"/>
    <lineage>
        <taxon>Eukaryota</taxon>
        <taxon>Fungi</taxon>
        <taxon>Dikarya</taxon>
        <taxon>Basidiomycota</taxon>
        <taxon>Agaricomycotina</taxon>
        <taxon>Agaricomycetes</taxon>
        <taxon>Russulales</taxon>
        <taxon>Russulaceae</taxon>
        <taxon>Russula</taxon>
    </lineage>
</organism>
<dbReference type="GO" id="GO:0016798">
    <property type="term" value="F:hydrolase activity, acting on glycosyl bonds"/>
    <property type="evidence" value="ECO:0007669"/>
    <property type="project" value="UniProtKB-KW"/>
</dbReference>
<keyword evidence="2" id="KW-0732">Signal</keyword>
<evidence type="ECO:0000256" key="1">
    <source>
        <dbReference type="ARBA" id="ARBA00022801"/>
    </source>
</evidence>
<protein>
    <submittedName>
        <fullName evidence="3">Six-hairpin glycosidase</fullName>
    </submittedName>
</protein>
<dbReference type="GO" id="GO:0005975">
    <property type="term" value="P:carbohydrate metabolic process"/>
    <property type="evidence" value="ECO:0007669"/>
    <property type="project" value="InterPro"/>
</dbReference>
<dbReference type="AlphaFoldDB" id="A0A9P5N3L2"/>
<sequence length="382" mass="42050">MYWCRLYAAIVLFPALVSSAPVPRAYLGLNTTLLRLVRDNAVNISTHSWENGTLAEALTEAEWPRLTPYMPVSIFPPARLPWWENAFDVLSIAETTIDQKANGTLPLANGEGSVGDPASLGQAVLLYNWTRADLNDTRFSTAAGDQLGYLLNNAPRAPSGAISHRVSDVELWADFVYMAPPFIAYFGALQNDSGGLAILQIAYDQIRLYRDALFDADASLWRHIALSSSNDTGHWATGNAWAAAGMMRVWAIINHSSFSSQMQPQKNNLTQWIDEILTGVWKYQQSNGTLLNYVDQPDSFADSSSTALLAATTFRYSLLTYDGKHDTAALQALSLVWQSIDKNGWLLNTVDPEAWTQPTQNGTHSPEGQSFVLLLAAAWAAF</sequence>
<evidence type="ECO:0000313" key="4">
    <source>
        <dbReference type="Proteomes" id="UP000759537"/>
    </source>
</evidence>
<feature type="signal peptide" evidence="2">
    <location>
        <begin position="1"/>
        <end position="19"/>
    </location>
</feature>
<dbReference type="SUPFAM" id="SSF48208">
    <property type="entry name" value="Six-hairpin glycosidases"/>
    <property type="match status" value="1"/>
</dbReference>
<dbReference type="EMBL" id="WHVB01000003">
    <property type="protein sequence ID" value="KAF8485284.1"/>
    <property type="molecule type" value="Genomic_DNA"/>
</dbReference>
<gene>
    <name evidence="3" type="ORF">DFH94DRAFT_719468</name>
</gene>
<reference evidence="3" key="2">
    <citation type="journal article" date="2020" name="Nat. Commun.">
        <title>Large-scale genome sequencing of mycorrhizal fungi provides insights into the early evolution of symbiotic traits.</title>
        <authorList>
            <person name="Miyauchi S."/>
            <person name="Kiss E."/>
            <person name="Kuo A."/>
            <person name="Drula E."/>
            <person name="Kohler A."/>
            <person name="Sanchez-Garcia M."/>
            <person name="Morin E."/>
            <person name="Andreopoulos B."/>
            <person name="Barry K.W."/>
            <person name="Bonito G."/>
            <person name="Buee M."/>
            <person name="Carver A."/>
            <person name="Chen C."/>
            <person name="Cichocki N."/>
            <person name="Clum A."/>
            <person name="Culley D."/>
            <person name="Crous P.W."/>
            <person name="Fauchery L."/>
            <person name="Girlanda M."/>
            <person name="Hayes R.D."/>
            <person name="Keri Z."/>
            <person name="LaButti K."/>
            <person name="Lipzen A."/>
            <person name="Lombard V."/>
            <person name="Magnuson J."/>
            <person name="Maillard F."/>
            <person name="Murat C."/>
            <person name="Nolan M."/>
            <person name="Ohm R.A."/>
            <person name="Pangilinan J."/>
            <person name="Pereira M.F."/>
            <person name="Perotto S."/>
            <person name="Peter M."/>
            <person name="Pfister S."/>
            <person name="Riley R."/>
            <person name="Sitrit Y."/>
            <person name="Stielow J.B."/>
            <person name="Szollosi G."/>
            <person name="Zifcakova L."/>
            <person name="Stursova M."/>
            <person name="Spatafora J.W."/>
            <person name="Tedersoo L."/>
            <person name="Vaario L.M."/>
            <person name="Yamada A."/>
            <person name="Yan M."/>
            <person name="Wang P."/>
            <person name="Xu J."/>
            <person name="Bruns T."/>
            <person name="Baldrian P."/>
            <person name="Vilgalys R."/>
            <person name="Dunand C."/>
            <person name="Henrissat B."/>
            <person name="Grigoriev I.V."/>
            <person name="Hibbett D."/>
            <person name="Nagy L.G."/>
            <person name="Martin F.M."/>
        </authorList>
    </citation>
    <scope>NUCLEOTIDE SEQUENCE</scope>
    <source>
        <strain evidence="3">Prilba</strain>
    </source>
</reference>
<dbReference type="InterPro" id="IPR012341">
    <property type="entry name" value="6hp_glycosidase-like_sf"/>
</dbReference>